<keyword evidence="11" id="KW-0342">GTP-binding</keyword>
<protein>
    <recommendedName>
        <fullName evidence="21">Translation initiation factor IF-2</fullName>
    </recommendedName>
</protein>
<dbReference type="Pfam" id="PF00009">
    <property type="entry name" value="GTP_EFTU"/>
    <property type="match status" value="1"/>
</dbReference>
<dbReference type="InterPro" id="IPR027417">
    <property type="entry name" value="P-loop_NTPase"/>
</dbReference>
<dbReference type="GO" id="GO:0003723">
    <property type="term" value="F:RNA binding"/>
    <property type="evidence" value="ECO:0007669"/>
    <property type="project" value="UniProtKB-UniRule"/>
</dbReference>
<dbReference type="Pfam" id="PF00171">
    <property type="entry name" value="Aldedh"/>
    <property type="match status" value="1"/>
</dbReference>
<dbReference type="InterPro" id="IPR016161">
    <property type="entry name" value="Ald_DH/histidinol_DH"/>
</dbReference>
<evidence type="ECO:0000256" key="9">
    <source>
        <dbReference type="ARBA" id="ARBA00022917"/>
    </source>
</evidence>
<dbReference type="Gene3D" id="3.40.50.300">
    <property type="entry name" value="P-loop containing nucleotide triphosphate hydrolases"/>
    <property type="match status" value="1"/>
</dbReference>
<reference evidence="19" key="1">
    <citation type="submission" date="2021-02" db="EMBL/GenBank/DDBJ databases">
        <authorList>
            <person name="Nowell W R."/>
        </authorList>
    </citation>
    <scope>NUCLEOTIDE SEQUENCE</scope>
</reference>
<dbReference type="InterPro" id="IPR009019">
    <property type="entry name" value="KH_sf_prok-type"/>
</dbReference>
<dbReference type="CDD" id="cd03702">
    <property type="entry name" value="IF2_mtIF2_II"/>
    <property type="match status" value="1"/>
</dbReference>
<dbReference type="InterPro" id="IPR015422">
    <property type="entry name" value="PyrdxlP-dep_Trfase_small"/>
</dbReference>
<gene>
    <name evidence="19" type="ORF">PYM288_LOCUS2161</name>
</gene>
<keyword evidence="8" id="KW-0663">Pyridoxal phosphate</keyword>
<dbReference type="InterPro" id="IPR016163">
    <property type="entry name" value="Ald_DH_C"/>
</dbReference>
<dbReference type="InterPro" id="IPR000178">
    <property type="entry name" value="TF_IF2_bacterial-like"/>
</dbReference>
<evidence type="ECO:0000256" key="4">
    <source>
        <dbReference type="ARBA" id="ARBA00022490"/>
    </source>
</evidence>
<dbReference type="PANTHER" id="PTHR43094">
    <property type="entry name" value="AMINOTRANSFERASE"/>
    <property type="match status" value="1"/>
</dbReference>
<evidence type="ECO:0000256" key="8">
    <source>
        <dbReference type="ARBA" id="ARBA00022898"/>
    </source>
</evidence>
<dbReference type="Pfam" id="PF00202">
    <property type="entry name" value="Aminotran_3"/>
    <property type="match status" value="1"/>
</dbReference>
<evidence type="ECO:0000256" key="16">
    <source>
        <dbReference type="SAM" id="MobiDB-lite"/>
    </source>
</evidence>
<dbReference type="InterPro" id="IPR016162">
    <property type="entry name" value="Ald_DH_N"/>
</dbReference>
<evidence type="ECO:0000256" key="2">
    <source>
        <dbReference type="ARBA" id="ARBA00008954"/>
    </source>
</evidence>
<dbReference type="InterPro" id="IPR053905">
    <property type="entry name" value="EF-G-like_DII"/>
</dbReference>
<dbReference type="InterPro" id="IPR000795">
    <property type="entry name" value="T_Tr_GTP-bd_dom"/>
</dbReference>
<dbReference type="Gene3D" id="3.40.640.10">
    <property type="entry name" value="Type I PLP-dependent aspartate aminotransferase-like (Major domain)"/>
    <property type="match status" value="1"/>
</dbReference>
<dbReference type="InterPro" id="IPR015946">
    <property type="entry name" value="KH_dom-like_a/b"/>
</dbReference>
<dbReference type="CDD" id="cd00610">
    <property type="entry name" value="OAT_like"/>
    <property type="match status" value="1"/>
</dbReference>
<dbReference type="Gene3D" id="3.40.605.10">
    <property type="entry name" value="Aldehyde Dehydrogenase, Chain A, domain 1"/>
    <property type="match status" value="1"/>
</dbReference>
<comment type="similarity">
    <text evidence="2">Belongs to the class-III pyridoxal-phosphate-dependent aminotransferase family.</text>
</comment>
<dbReference type="GO" id="GO:0016620">
    <property type="term" value="F:oxidoreductase activity, acting on the aldehyde or oxo group of donors, NAD or NADP as acceptor"/>
    <property type="evidence" value="ECO:0007669"/>
    <property type="project" value="InterPro"/>
</dbReference>
<feature type="compositionally biased region" description="Basic and acidic residues" evidence="16">
    <location>
        <begin position="155"/>
        <end position="165"/>
    </location>
</feature>
<dbReference type="InterPro" id="IPR009000">
    <property type="entry name" value="Transl_B-barrel_sf"/>
</dbReference>
<comment type="similarity">
    <text evidence="1">Belongs to the TRAFAC class translation factor GTPase superfamily. Classic translation factor GTPase family. IF-2 subfamily.</text>
</comment>
<keyword evidence="15" id="KW-0413">Isomerase</keyword>
<dbReference type="GO" id="GO:0003924">
    <property type="term" value="F:GTPase activity"/>
    <property type="evidence" value="ECO:0007669"/>
    <property type="project" value="InterPro"/>
</dbReference>
<keyword evidence="7 14" id="KW-0694">RNA-binding</keyword>
<keyword evidence="9" id="KW-0648">Protein biosynthesis</keyword>
<dbReference type="Gene3D" id="3.90.1150.10">
    <property type="entry name" value="Aspartate Aminotransferase, domain 1"/>
    <property type="match status" value="1"/>
</dbReference>
<dbReference type="GO" id="GO:0003755">
    <property type="term" value="F:peptidyl-prolyl cis-trans isomerase activity"/>
    <property type="evidence" value="ECO:0007669"/>
    <property type="project" value="UniProtKB-KW"/>
</dbReference>
<comment type="caution">
    <text evidence="19">The sequence shown here is derived from an EMBL/GenBank/DDBJ whole genome shotgun (WGS) entry which is preliminary data.</text>
</comment>
<dbReference type="GO" id="GO:0008483">
    <property type="term" value="F:transaminase activity"/>
    <property type="evidence" value="ECO:0007669"/>
    <property type="project" value="InterPro"/>
</dbReference>
<keyword evidence="4" id="KW-0963">Cytoplasm</keyword>
<feature type="region of interest" description="Disordered" evidence="16">
    <location>
        <begin position="217"/>
        <end position="349"/>
    </location>
</feature>
<evidence type="ECO:0000256" key="12">
    <source>
        <dbReference type="ARBA" id="ARBA00023163"/>
    </source>
</evidence>
<evidence type="ECO:0000256" key="6">
    <source>
        <dbReference type="ARBA" id="ARBA00022741"/>
    </source>
</evidence>
<dbReference type="PROSITE" id="PS51722">
    <property type="entry name" value="G_TR_2"/>
    <property type="match status" value="1"/>
</dbReference>
<dbReference type="GO" id="GO:0005525">
    <property type="term" value="F:GTP binding"/>
    <property type="evidence" value="ECO:0007669"/>
    <property type="project" value="UniProtKB-KW"/>
</dbReference>
<dbReference type="EMBL" id="CAJNOH010000014">
    <property type="protein sequence ID" value="CAF0752461.1"/>
    <property type="molecule type" value="Genomic_DNA"/>
</dbReference>
<dbReference type="PROSITE" id="PS50084">
    <property type="entry name" value="KH_TYPE_1"/>
    <property type="match status" value="1"/>
</dbReference>
<keyword evidence="3" id="KW-0806">Transcription termination</keyword>
<proteinExistence type="inferred from homology"/>
<dbReference type="Pfam" id="PF26594">
    <property type="entry name" value="KH_NusA_2nd"/>
    <property type="match status" value="1"/>
</dbReference>
<keyword evidence="12" id="KW-0804">Transcription</keyword>
<sequence length="1439" mass="156249">MNLDNDKMQADVYLKADQVSLAIGRRGVNIKLACELTGYEIDVFREDEEQVDTFDIALDEFSDEIEQWVIDEFKREEPKVEEPAPAPVEVPVAIVEEKKEEPIAVEEAKPVAKEPVAESEVTKVEAPEIEGPKVLGSIDLSAIDSSTRPKKGAKKKEEAKVEEPVPVVEQKKVEKKKEPVQEVKVEIAAPTPVVEEVSKEDAPPVIENIEVEKLSGPKILGKIELPVDNDTRPKPQGKNEQRKRTRIPVDKKAGGNIQHVDFRQGGGAGAGQQGNRPGITPNRGGQQQGNRPGGPNRPGQGGARPGGRTPITVRREDKEIDAKEIQDKIKETQAKLSGGGGRGKSLKAKYRREKRQEAADAADGMGGDDNKLHVTEFVTVIELVASEFNFEVEFTSMEDVDDDFEEEEENPDDIEGRAPIVTIMGHVDHGKTSLLDYIRSAKVVAGEAGGITQHIGAYEVEVTGGKKITFLDTPGHEAFTAMRARGAKVTDIAVIVVAADDAVMPQTKEAISHAQAASVPMIFAVNKIDKDGANPQKIYEQLSQMNLLVESWGGKYQSQELSAKKGDNVDLLLEKILLEAEVLDLKANPKKDANGTIIEASLDKGRGYVATILIQNGTLRQGDLIVSGQYYGRVKAMFNERNQRVTVAPPSTPVVILGLSGAPQAGEKFKVYQDEADAKEIATKRAQISREQVESGQKKFEAIAKMASEDPGSKDNGGQYNLNRNEGKQWDPEFFKAAFSMVPNWTIPNAIALGNCMIMKPSEKVPLSCGRLAEILKEAGLPDGVFNIVHGDTEIVEAICDHPNIEAVSFVGSTKVAKIVYQRSTNHLKRCLALGGAKNHLMVLPDAIPGMTAQNVAASMSGCAGQRCMAASAMIGVGNVDAIVDKICEEARKIVPGQNLGAVINKASQERIERFIDEAEKNGAKILVDGRKIKVAGKENGTYVGPTVIDYVTPEMSVAKEEIFGPVISIMRTNTVDEALAIENANPYGNAASVFTQNGGMARYIIDRASAGMIGVNVGVPVPREPFSFGGWNESKFGVGDITDFSSGLMNVNIGHGDQRITQAVAKQMQEVSYVTPSCVTKVRGDLGKKLAEICPGDLNKAFFTLCGATSIENGIKLARLYTGRHKILTRYQSYHGSSNGAMTASGDPRKLPVDSQQAPNFVHFDLPYLYRWEYGEENLLKECVASLERLIAYEGSANIAAIILEGESGSSGCLQYPVGYLKAVRSLCDQHGILLIMDEVMSGFGRTGQWFGFQNHGIVPDMIAMAKGLTCGYLPFGCLMVSDKIAAKYDDNVLALGLTYSAHPVSCAAALETLKVYEDDNLIENAEAMGKYVTEQVELMKAKHPCIGDFRTTGLLGCIEVVKNRTTKEPMAPFNAKPDEMAVMNKVAAKIKELGMYTFVRWGYVFIAPPLCVTKEQIDEGLAIISEALLIADENYVE</sequence>
<dbReference type="GO" id="GO:0005829">
    <property type="term" value="C:cytosol"/>
    <property type="evidence" value="ECO:0007669"/>
    <property type="project" value="TreeGrafter"/>
</dbReference>
<dbReference type="InterPro" id="IPR044145">
    <property type="entry name" value="IF2_II"/>
</dbReference>
<dbReference type="InterPro" id="IPR049704">
    <property type="entry name" value="Aminotrans_3_PPA_site"/>
</dbReference>
<dbReference type="Pfam" id="PF22042">
    <property type="entry name" value="EF-G_D2"/>
    <property type="match status" value="1"/>
</dbReference>
<evidence type="ECO:0008006" key="21">
    <source>
        <dbReference type="Google" id="ProtNLM"/>
    </source>
</evidence>
<dbReference type="Proteomes" id="UP000663854">
    <property type="component" value="Unassembled WGS sequence"/>
</dbReference>
<feature type="domain" description="PpiC" evidence="17">
    <location>
        <begin position="671"/>
        <end position="741"/>
    </location>
</feature>
<dbReference type="SUPFAM" id="SSF53383">
    <property type="entry name" value="PLP-dependent transferases"/>
    <property type="match status" value="1"/>
</dbReference>
<feature type="compositionally biased region" description="Low complexity" evidence="16">
    <location>
        <begin position="281"/>
        <end position="298"/>
    </location>
</feature>
<evidence type="ECO:0000256" key="13">
    <source>
        <dbReference type="ARBA" id="ARBA00025162"/>
    </source>
</evidence>
<dbReference type="GO" id="GO:0003743">
    <property type="term" value="F:translation initiation factor activity"/>
    <property type="evidence" value="ECO:0007669"/>
    <property type="project" value="UniProtKB-KW"/>
</dbReference>
<feature type="compositionally biased region" description="Basic and acidic residues" evidence="16">
    <location>
        <begin position="229"/>
        <end position="253"/>
    </location>
</feature>
<dbReference type="Gene3D" id="2.40.30.10">
    <property type="entry name" value="Translation factors"/>
    <property type="match status" value="1"/>
</dbReference>
<dbReference type="Gene3D" id="3.30.300.20">
    <property type="match status" value="1"/>
</dbReference>
<dbReference type="Gene3D" id="3.40.309.10">
    <property type="entry name" value="Aldehyde Dehydrogenase, Chain A, domain 2"/>
    <property type="match status" value="1"/>
</dbReference>
<accession>A0A813PBK3</accession>
<dbReference type="FunFam" id="3.40.50.300:FF:000019">
    <property type="entry name" value="Translation initiation factor IF-2"/>
    <property type="match status" value="1"/>
</dbReference>
<evidence type="ECO:0000256" key="11">
    <source>
        <dbReference type="ARBA" id="ARBA00023134"/>
    </source>
</evidence>
<keyword evidence="15" id="KW-0697">Rotamase</keyword>
<feature type="compositionally biased region" description="Basic and acidic residues" evidence="16">
    <location>
        <begin position="313"/>
        <end position="333"/>
    </location>
</feature>
<keyword evidence="6" id="KW-0547">Nucleotide-binding</keyword>
<evidence type="ECO:0000259" key="18">
    <source>
        <dbReference type="PROSITE" id="PS51722"/>
    </source>
</evidence>
<dbReference type="PANTHER" id="PTHR43094:SF1">
    <property type="entry name" value="AMINOTRANSFERASE CLASS-III"/>
    <property type="match status" value="1"/>
</dbReference>
<dbReference type="InterPro" id="IPR058582">
    <property type="entry name" value="KH_NusA_2nd"/>
</dbReference>
<evidence type="ECO:0000256" key="15">
    <source>
        <dbReference type="PROSITE-ProRule" id="PRU00278"/>
    </source>
</evidence>
<dbReference type="SUPFAM" id="SSF50447">
    <property type="entry name" value="Translation proteins"/>
    <property type="match status" value="1"/>
</dbReference>
<dbReference type="InterPro" id="IPR015421">
    <property type="entry name" value="PyrdxlP-dep_Trfase_major"/>
</dbReference>
<evidence type="ECO:0000256" key="14">
    <source>
        <dbReference type="PROSITE-ProRule" id="PRU00117"/>
    </source>
</evidence>
<evidence type="ECO:0000256" key="1">
    <source>
        <dbReference type="ARBA" id="ARBA00007733"/>
    </source>
</evidence>
<organism evidence="19 20">
    <name type="scientific">Rotaria sordida</name>
    <dbReference type="NCBI Taxonomy" id="392033"/>
    <lineage>
        <taxon>Eukaryota</taxon>
        <taxon>Metazoa</taxon>
        <taxon>Spiralia</taxon>
        <taxon>Gnathifera</taxon>
        <taxon>Rotifera</taxon>
        <taxon>Eurotatoria</taxon>
        <taxon>Bdelloidea</taxon>
        <taxon>Philodinida</taxon>
        <taxon>Philodinidae</taxon>
        <taxon>Rotaria</taxon>
    </lineage>
</organism>
<dbReference type="GO" id="GO:0030170">
    <property type="term" value="F:pyridoxal phosphate binding"/>
    <property type="evidence" value="ECO:0007669"/>
    <property type="project" value="InterPro"/>
</dbReference>
<dbReference type="FunFam" id="2.40.30.10:FF:000007">
    <property type="entry name" value="Translation initiation factor IF-2"/>
    <property type="match status" value="1"/>
</dbReference>
<comment type="function">
    <text evidence="13">One of the essential components for the initiation of protein synthesis. Protects formylmethionyl-tRNA from spontaneous hydrolysis and promotes its binding to the 30S ribosomal subunits. Also involved in the hydrolysis of GTP during the formation of the 70S ribosomal complex.</text>
</comment>
<evidence type="ECO:0000313" key="20">
    <source>
        <dbReference type="Proteomes" id="UP000663854"/>
    </source>
</evidence>
<dbReference type="SUPFAM" id="SSF54534">
    <property type="entry name" value="FKBP-like"/>
    <property type="match status" value="1"/>
</dbReference>
<dbReference type="CDD" id="cd01887">
    <property type="entry name" value="IF2_eIF5B"/>
    <property type="match status" value="1"/>
</dbReference>
<dbReference type="InterPro" id="IPR000297">
    <property type="entry name" value="PPIase_PpiC"/>
</dbReference>
<dbReference type="SUPFAM" id="SSF52540">
    <property type="entry name" value="P-loop containing nucleoside triphosphate hydrolases"/>
    <property type="match status" value="1"/>
</dbReference>
<dbReference type="InterPro" id="IPR005814">
    <property type="entry name" value="Aminotrans_3"/>
</dbReference>
<dbReference type="InterPro" id="IPR005225">
    <property type="entry name" value="Small_GTP-bd"/>
</dbReference>
<dbReference type="PROSITE" id="PS50198">
    <property type="entry name" value="PPIC_PPIASE_2"/>
    <property type="match status" value="1"/>
</dbReference>
<keyword evidence="5" id="KW-0396">Initiation factor</keyword>
<evidence type="ECO:0000256" key="5">
    <source>
        <dbReference type="ARBA" id="ARBA00022540"/>
    </source>
</evidence>
<feature type="region of interest" description="Disordered" evidence="16">
    <location>
        <begin position="144"/>
        <end position="165"/>
    </location>
</feature>
<dbReference type="SUPFAM" id="SSF54814">
    <property type="entry name" value="Prokaryotic type KH domain (KH-domain type II)"/>
    <property type="match status" value="1"/>
</dbReference>
<dbReference type="PROSITE" id="PS00600">
    <property type="entry name" value="AA_TRANSFER_CLASS_3"/>
    <property type="match status" value="1"/>
</dbReference>
<evidence type="ECO:0000256" key="7">
    <source>
        <dbReference type="ARBA" id="ARBA00022884"/>
    </source>
</evidence>
<evidence type="ECO:0000259" key="17">
    <source>
        <dbReference type="PROSITE" id="PS50198"/>
    </source>
</evidence>
<feature type="domain" description="Tr-type G" evidence="18">
    <location>
        <begin position="416"/>
        <end position="586"/>
    </location>
</feature>
<dbReference type="NCBIfam" id="TIGR00231">
    <property type="entry name" value="small_GTP"/>
    <property type="match status" value="1"/>
</dbReference>
<dbReference type="NCBIfam" id="TIGR00487">
    <property type="entry name" value="IF-2"/>
    <property type="match status" value="1"/>
</dbReference>
<evidence type="ECO:0000313" key="19">
    <source>
        <dbReference type="EMBL" id="CAF0752461.1"/>
    </source>
</evidence>
<dbReference type="SUPFAM" id="SSF53720">
    <property type="entry name" value="ALDH-like"/>
    <property type="match status" value="1"/>
</dbReference>
<evidence type="ECO:0000256" key="3">
    <source>
        <dbReference type="ARBA" id="ARBA00022472"/>
    </source>
</evidence>
<evidence type="ECO:0000256" key="10">
    <source>
        <dbReference type="ARBA" id="ARBA00023015"/>
    </source>
</evidence>
<keyword evidence="10" id="KW-0805">Transcription regulation</keyword>
<name>A0A813PBK3_9BILA</name>
<dbReference type="InterPro" id="IPR015590">
    <property type="entry name" value="Aldehyde_DH_dom"/>
</dbReference>
<dbReference type="InterPro" id="IPR015424">
    <property type="entry name" value="PyrdxlP-dep_Trfase"/>
</dbReference>
<dbReference type="FunFam" id="3.40.309.10:FF:000002">
    <property type="entry name" value="Methylmalonate-semialdehyde dehydrogenase (Acylating)"/>
    <property type="match status" value="1"/>
</dbReference>